<keyword evidence="7 17" id="KW-0547">Nucleotide-binding</keyword>
<dbReference type="EC" id="2.7.11.1" evidence="17"/>
<keyword evidence="6" id="KW-0732">Signal</keyword>
<dbReference type="FunFam" id="3.30.200.20:FF:000059">
    <property type="entry name" value="S-receptor-like serine/threonine-protein kinase"/>
    <property type="match status" value="1"/>
</dbReference>
<evidence type="ECO:0000256" key="5">
    <source>
        <dbReference type="ARBA" id="ARBA00022692"/>
    </source>
</evidence>
<dbReference type="InterPro" id="IPR000719">
    <property type="entry name" value="Prot_kinase_dom"/>
</dbReference>
<keyword evidence="8 17" id="KW-0418">Kinase</keyword>
<feature type="domain" description="Bulb-type lectin" evidence="21">
    <location>
        <begin position="37"/>
        <end position="160"/>
    </location>
</feature>
<gene>
    <name evidence="23" type="ORF">RchiOBHm_Chr6g0308721</name>
</gene>
<feature type="transmembrane region" description="Helical" evidence="19">
    <location>
        <begin position="466"/>
        <end position="489"/>
    </location>
</feature>
<comment type="catalytic activity">
    <reaction evidence="15 17">
        <text>L-threonyl-[protein] + ATP = O-phospho-L-threonyl-[protein] + ADP + H(+)</text>
        <dbReference type="Rhea" id="RHEA:46608"/>
        <dbReference type="Rhea" id="RHEA-COMP:11060"/>
        <dbReference type="Rhea" id="RHEA-COMP:11605"/>
        <dbReference type="ChEBI" id="CHEBI:15378"/>
        <dbReference type="ChEBI" id="CHEBI:30013"/>
        <dbReference type="ChEBI" id="CHEBI:30616"/>
        <dbReference type="ChEBI" id="CHEBI:61977"/>
        <dbReference type="ChEBI" id="CHEBI:456216"/>
        <dbReference type="EC" id="2.7.11.1"/>
    </reaction>
</comment>
<dbReference type="InterPro" id="IPR001480">
    <property type="entry name" value="Bulb-type_lectin_dom"/>
</dbReference>
<dbReference type="Pfam" id="PF08276">
    <property type="entry name" value="PAN_2"/>
    <property type="match status" value="1"/>
</dbReference>
<dbReference type="SMART" id="SM00220">
    <property type="entry name" value="S_TKc"/>
    <property type="match status" value="1"/>
</dbReference>
<keyword evidence="10 19" id="KW-1133">Transmembrane helix</keyword>
<dbReference type="InterPro" id="IPR024171">
    <property type="entry name" value="SRK-like_kinase"/>
</dbReference>
<dbReference type="InterPro" id="IPR036426">
    <property type="entry name" value="Bulb-type_lectin_dom_sf"/>
</dbReference>
<keyword evidence="24" id="KW-1185">Reference proteome</keyword>
<dbReference type="InterPro" id="IPR017441">
    <property type="entry name" value="Protein_kinase_ATP_BS"/>
</dbReference>
<keyword evidence="4 17" id="KW-0808">Transferase</keyword>
<evidence type="ECO:0000256" key="9">
    <source>
        <dbReference type="ARBA" id="ARBA00022840"/>
    </source>
</evidence>
<evidence type="ECO:0000256" key="11">
    <source>
        <dbReference type="ARBA" id="ARBA00023136"/>
    </source>
</evidence>
<evidence type="ECO:0000256" key="6">
    <source>
        <dbReference type="ARBA" id="ARBA00022729"/>
    </source>
</evidence>
<dbReference type="GO" id="GO:0004674">
    <property type="term" value="F:protein serine/threonine kinase activity"/>
    <property type="evidence" value="ECO:0007669"/>
    <property type="project" value="UniProtKB-KW"/>
</dbReference>
<evidence type="ECO:0000256" key="19">
    <source>
        <dbReference type="SAM" id="Phobius"/>
    </source>
</evidence>
<dbReference type="CDD" id="cd14066">
    <property type="entry name" value="STKc_IRAK"/>
    <property type="match status" value="1"/>
</dbReference>
<dbReference type="PROSITE" id="PS00107">
    <property type="entry name" value="PROTEIN_KINASE_ATP"/>
    <property type="match status" value="1"/>
</dbReference>
<dbReference type="AlphaFoldDB" id="A0A2P6Q0Q2"/>
<evidence type="ECO:0000256" key="2">
    <source>
        <dbReference type="ARBA" id="ARBA00022527"/>
    </source>
</evidence>
<dbReference type="Gene3D" id="3.30.200.20">
    <property type="entry name" value="Phosphorylase Kinase, domain 1"/>
    <property type="match status" value="1"/>
</dbReference>
<comment type="caution">
    <text evidence="23">The sequence shown here is derived from an EMBL/GenBank/DDBJ whole genome shotgun (WGS) entry which is preliminary data.</text>
</comment>
<dbReference type="GO" id="GO:0106310">
    <property type="term" value="F:protein serine kinase activity"/>
    <property type="evidence" value="ECO:0007669"/>
    <property type="project" value="RHEA"/>
</dbReference>
<keyword evidence="13" id="KW-0675">Receptor</keyword>
<comment type="catalytic activity">
    <reaction evidence="16 17">
        <text>L-seryl-[protein] + ATP = O-phospho-L-seryl-[protein] + ADP + H(+)</text>
        <dbReference type="Rhea" id="RHEA:17989"/>
        <dbReference type="Rhea" id="RHEA-COMP:9863"/>
        <dbReference type="Rhea" id="RHEA-COMP:11604"/>
        <dbReference type="ChEBI" id="CHEBI:15378"/>
        <dbReference type="ChEBI" id="CHEBI:29999"/>
        <dbReference type="ChEBI" id="CHEBI:30616"/>
        <dbReference type="ChEBI" id="CHEBI:83421"/>
        <dbReference type="ChEBI" id="CHEBI:456216"/>
        <dbReference type="EC" id="2.7.11.1"/>
    </reaction>
</comment>
<dbReference type="Gene3D" id="2.90.10.10">
    <property type="entry name" value="Bulb-type lectin domain"/>
    <property type="match status" value="2"/>
</dbReference>
<dbReference type="InterPro" id="IPR000858">
    <property type="entry name" value="S_locus_glycoprot_dom"/>
</dbReference>
<accession>A0A2P6Q0Q2</accession>
<proteinExistence type="inferred from homology"/>
<evidence type="ECO:0000259" key="21">
    <source>
        <dbReference type="PROSITE" id="PS50927"/>
    </source>
</evidence>
<sequence length="816" mass="91641">MVRLRSSTKLMDRVPFLCLVLVFALIFPFKSSTAFNLSMGSFLSVENPSQTLMSPDAVFTAGFFPVGENAFCFGIWFSEPSTSTHNLTVVWIANRDEPVNGQRSKLTLHKSGTLILSDIDRYTVWSSNTASNSSAHLHLRNTGNLVLLAAHGGGVLWESFASPTDTLLPQQALTRNTQLISSRSLTNYSSGFYSFYFDNDNTLRMLYNGPEVSSIYWPDPWLLSWQVGRSTYNNSRIATFDSLGNFSASDNFIVWTIDYGANLQRIFRMDVDGNLRGYSRKGPGDKWIVTWEAVLQPCKIHGICGANSYCSYIPSTGRKCSCLPGYEMISKTDWSYGCKPAGFNLSCKSSAREEFGFVHLPRIEMYGYDYAVYGNYTLDECKSLCLDLCNCTAFHHKFGGGQYQCYPKAQLRNGYRSPAFDGELYVKLPKGLLNATYRDTNMCSAKLTAQLDRTYERSKPNGSIEFMLKFASALGGIEVICIFVVWFFVTRRSGGDKKDPELELLAQGYLQAASGFRRFTYSELKKATKGFKEEIGRGGGGVVYKGILSDQRVAAIKQLNDCKQGGEAEFLAEVSLIGKLYHMNLIEMWGYCVEDKHRLLVYEYMEHGSLAKNLSSNVLDWKKRYEIALGTAKGLAYLHEECLEWVLHCDVKPQNILLDSDYNPKVADFGLSKLLNRGENTSSDFSRIRGTRGYMAPEWVHNMPITSKVDVYSYGIVVLEMLTGKNPTERNVQSVEGGWETQKLEGGGETQKQIMVKWVMEKMDGAFTNAETEMGGENGEGKLEILVKVALQCIEEDRNARPSMSRVVEMLLHHEL</sequence>
<evidence type="ECO:0000256" key="13">
    <source>
        <dbReference type="ARBA" id="ARBA00023170"/>
    </source>
</evidence>
<keyword evidence="2 17" id="KW-0723">Serine/threonine-protein kinase</keyword>
<dbReference type="CDD" id="cd00028">
    <property type="entry name" value="B_lectin"/>
    <property type="match status" value="1"/>
</dbReference>
<dbReference type="SUPFAM" id="SSF56112">
    <property type="entry name" value="Protein kinase-like (PK-like)"/>
    <property type="match status" value="1"/>
</dbReference>
<evidence type="ECO:0000256" key="15">
    <source>
        <dbReference type="ARBA" id="ARBA00047899"/>
    </source>
</evidence>
<dbReference type="Pfam" id="PF00069">
    <property type="entry name" value="Pkinase"/>
    <property type="match status" value="1"/>
</dbReference>
<comment type="subcellular location">
    <subcellularLocation>
        <location evidence="1">Membrane</location>
        <topology evidence="1">Single-pass type I membrane protein</topology>
    </subcellularLocation>
</comment>
<evidence type="ECO:0000259" key="22">
    <source>
        <dbReference type="PROSITE" id="PS50948"/>
    </source>
</evidence>
<dbReference type="FunFam" id="1.10.510.10:FF:000537">
    <property type="entry name" value="Putative receptor-like protein kinase"/>
    <property type="match status" value="1"/>
</dbReference>
<evidence type="ECO:0000256" key="10">
    <source>
        <dbReference type="ARBA" id="ARBA00022989"/>
    </source>
</evidence>
<dbReference type="PROSITE" id="PS50927">
    <property type="entry name" value="BULB_LECTIN"/>
    <property type="match status" value="1"/>
</dbReference>
<evidence type="ECO:0000256" key="17">
    <source>
        <dbReference type="PIRNR" id="PIRNR000641"/>
    </source>
</evidence>
<keyword evidence="12" id="KW-1015">Disulfide bond</keyword>
<dbReference type="SMART" id="SM00108">
    <property type="entry name" value="B_lectin"/>
    <property type="match status" value="1"/>
</dbReference>
<dbReference type="Gene3D" id="1.10.510.10">
    <property type="entry name" value="Transferase(Phosphotransferase) domain 1"/>
    <property type="match status" value="1"/>
</dbReference>
<evidence type="ECO:0000259" key="20">
    <source>
        <dbReference type="PROSITE" id="PS50011"/>
    </source>
</evidence>
<dbReference type="PROSITE" id="PS50948">
    <property type="entry name" value="PAN"/>
    <property type="match status" value="1"/>
</dbReference>
<feature type="domain" description="Apple" evidence="22">
    <location>
        <begin position="347"/>
        <end position="429"/>
    </location>
</feature>
<evidence type="ECO:0000256" key="12">
    <source>
        <dbReference type="ARBA" id="ARBA00023157"/>
    </source>
</evidence>
<dbReference type="GO" id="GO:0005524">
    <property type="term" value="F:ATP binding"/>
    <property type="evidence" value="ECO:0007669"/>
    <property type="project" value="UniProtKB-UniRule"/>
</dbReference>
<keyword evidence="9 17" id="KW-0067">ATP-binding</keyword>
<dbReference type="GO" id="GO:0016020">
    <property type="term" value="C:membrane"/>
    <property type="evidence" value="ECO:0007669"/>
    <property type="project" value="UniProtKB-SubCell"/>
</dbReference>
<dbReference type="SMART" id="SM00473">
    <property type="entry name" value="PAN_AP"/>
    <property type="match status" value="1"/>
</dbReference>
<dbReference type="CDD" id="cd01098">
    <property type="entry name" value="PAN_AP_plant"/>
    <property type="match status" value="1"/>
</dbReference>
<dbReference type="PANTHER" id="PTHR47974:SF3">
    <property type="entry name" value="RECEPTOR-LIKE SERINE_THREONINE-PROTEIN KINASE"/>
    <property type="match status" value="1"/>
</dbReference>
<dbReference type="SUPFAM" id="SSF51110">
    <property type="entry name" value="alpha-D-mannose-specific plant lectins"/>
    <property type="match status" value="1"/>
</dbReference>
<keyword evidence="3" id="KW-0245">EGF-like domain</keyword>
<evidence type="ECO:0000313" key="24">
    <source>
        <dbReference type="Proteomes" id="UP000238479"/>
    </source>
</evidence>
<keyword evidence="5 19" id="KW-0812">Transmembrane</keyword>
<dbReference type="InterPro" id="IPR008271">
    <property type="entry name" value="Ser/Thr_kinase_AS"/>
</dbReference>
<dbReference type="Pfam" id="PF01453">
    <property type="entry name" value="B_lectin"/>
    <property type="match status" value="1"/>
</dbReference>
<evidence type="ECO:0000256" key="3">
    <source>
        <dbReference type="ARBA" id="ARBA00022536"/>
    </source>
</evidence>
<keyword evidence="11 19" id="KW-0472">Membrane</keyword>
<dbReference type="PANTHER" id="PTHR47974">
    <property type="entry name" value="OS07G0415500 PROTEIN"/>
    <property type="match status" value="1"/>
</dbReference>
<dbReference type="Gramene" id="PRQ27761">
    <property type="protein sequence ID" value="PRQ27761"/>
    <property type="gene ID" value="RchiOBHm_Chr6g0308721"/>
</dbReference>
<dbReference type="OrthoDB" id="619632at2759"/>
<comment type="similarity">
    <text evidence="17">Belongs to the protein kinase superfamily. Ser/Thr protein kinase family.</text>
</comment>
<organism evidence="23 24">
    <name type="scientific">Rosa chinensis</name>
    <name type="common">China rose</name>
    <dbReference type="NCBI Taxonomy" id="74649"/>
    <lineage>
        <taxon>Eukaryota</taxon>
        <taxon>Viridiplantae</taxon>
        <taxon>Streptophyta</taxon>
        <taxon>Embryophyta</taxon>
        <taxon>Tracheophyta</taxon>
        <taxon>Spermatophyta</taxon>
        <taxon>Magnoliopsida</taxon>
        <taxon>eudicotyledons</taxon>
        <taxon>Gunneridae</taxon>
        <taxon>Pentapetalae</taxon>
        <taxon>rosids</taxon>
        <taxon>fabids</taxon>
        <taxon>Rosales</taxon>
        <taxon>Rosaceae</taxon>
        <taxon>Rosoideae</taxon>
        <taxon>Rosoideae incertae sedis</taxon>
        <taxon>Rosa</taxon>
    </lineage>
</organism>
<evidence type="ECO:0000256" key="16">
    <source>
        <dbReference type="ARBA" id="ARBA00048679"/>
    </source>
</evidence>
<name>A0A2P6Q0Q2_ROSCH</name>
<evidence type="ECO:0000256" key="7">
    <source>
        <dbReference type="ARBA" id="ARBA00022741"/>
    </source>
</evidence>
<feature type="domain" description="Protein kinase" evidence="20">
    <location>
        <begin position="529"/>
        <end position="816"/>
    </location>
</feature>
<feature type="binding site" evidence="18">
    <location>
        <position position="557"/>
    </location>
    <ligand>
        <name>ATP</name>
        <dbReference type="ChEBI" id="CHEBI:30616"/>
    </ligand>
</feature>
<dbReference type="InterPro" id="IPR011009">
    <property type="entry name" value="Kinase-like_dom_sf"/>
</dbReference>
<protein>
    <recommendedName>
        <fullName evidence="17">Receptor-like serine/threonine-protein kinase</fullName>
        <ecNumber evidence="17">2.7.11.1</ecNumber>
    </recommendedName>
</protein>
<dbReference type="Proteomes" id="UP000238479">
    <property type="component" value="Chromosome 6"/>
</dbReference>
<dbReference type="Pfam" id="PF00954">
    <property type="entry name" value="S_locus_glycop"/>
    <property type="match status" value="1"/>
</dbReference>
<evidence type="ECO:0000256" key="14">
    <source>
        <dbReference type="ARBA" id="ARBA00023180"/>
    </source>
</evidence>
<evidence type="ECO:0000256" key="18">
    <source>
        <dbReference type="PROSITE-ProRule" id="PRU10141"/>
    </source>
</evidence>
<dbReference type="PIRSF" id="PIRSF000641">
    <property type="entry name" value="SRK"/>
    <property type="match status" value="1"/>
</dbReference>
<dbReference type="InterPro" id="IPR003609">
    <property type="entry name" value="Pan_app"/>
</dbReference>
<dbReference type="OMA" id="NMESDEL"/>
<keyword evidence="14" id="KW-0325">Glycoprotein</keyword>
<dbReference type="PROSITE" id="PS50011">
    <property type="entry name" value="PROTEIN_KINASE_DOM"/>
    <property type="match status" value="1"/>
</dbReference>
<evidence type="ECO:0000313" key="23">
    <source>
        <dbReference type="EMBL" id="PRQ27761.1"/>
    </source>
</evidence>
<dbReference type="PROSITE" id="PS00108">
    <property type="entry name" value="PROTEIN_KINASE_ST"/>
    <property type="match status" value="1"/>
</dbReference>
<evidence type="ECO:0000256" key="4">
    <source>
        <dbReference type="ARBA" id="ARBA00022679"/>
    </source>
</evidence>
<evidence type="ECO:0000256" key="1">
    <source>
        <dbReference type="ARBA" id="ARBA00004479"/>
    </source>
</evidence>
<reference evidence="23 24" key="1">
    <citation type="journal article" date="2018" name="Nat. Genet.">
        <title>The Rosa genome provides new insights in the design of modern roses.</title>
        <authorList>
            <person name="Bendahmane M."/>
        </authorList>
    </citation>
    <scope>NUCLEOTIDE SEQUENCE [LARGE SCALE GENOMIC DNA]</scope>
    <source>
        <strain evidence="24">cv. Old Blush</strain>
    </source>
</reference>
<dbReference type="GO" id="GO:0048544">
    <property type="term" value="P:recognition of pollen"/>
    <property type="evidence" value="ECO:0007669"/>
    <property type="project" value="InterPro"/>
</dbReference>
<evidence type="ECO:0000256" key="8">
    <source>
        <dbReference type="ARBA" id="ARBA00022777"/>
    </source>
</evidence>
<dbReference type="EMBL" id="PDCK01000044">
    <property type="protein sequence ID" value="PRQ27761.1"/>
    <property type="molecule type" value="Genomic_DNA"/>
</dbReference>